<evidence type="ECO:0000313" key="1">
    <source>
        <dbReference type="EMBL" id="KAG5624512.1"/>
    </source>
</evidence>
<dbReference type="EMBL" id="JACXVP010000002">
    <property type="protein sequence ID" value="KAG5624512.1"/>
    <property type="molecule type" value="Genomic_DNA"/>
</dbReference>
<keyword evidence="2" id="KW-1185">Reference proteome</keyword>
<dbReference type="Proteomes" id="UP000824120">
    <property type="component" value="Chromosome 2"/>
</dbReference>
<accession>A0A9J6AIS3</accession>
<dbReference type="AlphaFoldDB" id="A0A9J6AIS3"/>
<organism evidence="1 2">
    <name type="scientific">Solanum commersonii</name>
    <name type="common">Commerson's wild potato</name>
    <name type="synonym">Commerson's nightshade</name>
    <dbReference type="NCBI Taxonomy" id="4109"/>
    <lineage>
        <taxon>Eukaryota</taxon>
        <taxon>Viridiplantae</taxon>
        <taxon>Streptophyta</taxon>
        <taxon>Embryophyta</taxon>
        <taxon>Tracheophyta</taxon>
        <taxon>Spermatophyta</taxon>
        <taxon>Magnoliopsida</taxon>
        <taxon>eudicotyledons</taxon>
        <taxon>Gunneridae</taxon>
        <taxon>Pentapetalae</taxon>
        <taxon>asterids</taxon>
        <taxon>lamiids</taxon>
        <taxon>Solanales</taxon>
        <taxon>Solanaceae</taxon>
        <taxon>Solanoideae</taxon>
        <taxon>Solaneae</taxon>
        <taxon>Solanum</taxon>
    </lineage>
</organism>
<sequence>MGTNTTASMFSSTLLPTSQAAITTFSGQNSTSAVQSDLNLDPFGTFDLALFTVTVKISRKVVLNQSSLQPKISHLQTEKCHHRMNTTNKKI</sequence>
<gene>
    <name evidence="1" type="ORF">H5410_009730</name>
</gene>
<protein>
    <submittedName>
        <fullName evidence="1">Uncharacterized protein</fullName>
    </submittedName>
</protein>
<name>A0A9J6AIS3_SOLCO</name>
<reference evidence="1 2" key="1">
    <citation type="submission" date="2020-09" db="EMBL/GenBank/DDBJ databases">
        <title>De no assembly of potato wild relative species, Solanum commersonii.</title>
        <authorList>
            <person name="Cho K."/>
        </authorList>
    </citation>
    <scope>NUCLEOTIDE SEQUENCE [LARGE SCALE GENOMIC DNA]</scope>
    <source>
        <strain evidence="1">LZ3.2</strain>
        <tissue evidence="1">Leaf</tissue>
    </source>
</reference>
<proteinExistence type="predicted"/>
<comment type="caution">
    <text evidence="1">The sequence shown here is derived from an EMBL/GenBank/DDBJ whole genome shotgun (WGS) entry which is preliminary data.</text>
</comment>
<evidence type="ECO:0000313" key="2">
    <source>
        <dbReference type="Proteomes" id="UP000824120"/>
    </source>
</evidence>